<evidence type="ECO:0000313" key="7">
    <source>
        <dbReference type="Proteomes" id="UP001408356"/>
    </source>
</evidence>
<gene>
    <name evidence="6" type="ORF">SUNI508_13547</name>
</gene>
<dbReference type="Proteomes" id="UP001408356">
    <property type="component" value="Unassembled WGS sequence"/>
</dbReference>
<comment type="caution">
    <text evidence="6">The sequence shown here is derived from an EMBL/GenBank/DDBJ whole genome shotgun (WGS) entry which is preliminary data.</text>
</comment>
<keyword evidence="3" id="KW-0862">Zinc</keyword>
<organism evidence="6 7">
    <name type="scientific">Seiridium unicorne</name>
    <dbReference type="NCBI Taxonomy" id="138068"/>
    <lineage>
        <taxon>Eukaryota</taxon>
        <taxon>Fungi</taxon>
        <taxon>Dikarya</taxon>
        <taxon>Ascomycota</taxon>
        <taxon>Pezizomycotina</taxon>
        <taxon>Sordariomycetes</taxon>
        <taxon>Xylariomycetidae</taxon>
        <taxon>Amphisphaeriales</taxon>
        <taxon>Sporocadaceae</taxon>
        <taxon>Seiridium</taxon>
    </lineage>
</organism>
<evidence type="ECO:0000256" key="3">
    <source>
        <dbReference type="ARBA" id="ARBA00022833"/>
    </source>
</evidence>
<dbReference type="InterPro" id="IPR004910">
    <property type="entry name" value="Yippee/Mis18/Cereblon"/>
</dbReference>
<dbReference type="PROSITE" id="PS51792">
    <property type="entry name" value="YIPPEE"/>
    <property type="match status" value="1"/>
</dbReference>
<evidence type="ECO:0000256" key="4">
    <source>
        <dbReference type="SAM" id="MobiDB-lite"/>
    </source>
</evidence>
<feature type="domain" description="Yippee" evidence="5">
    <location>
        <begin position="102"/>
        <end position="211"/>
    </location>
</feature>
<dbReference type="Pfam" id="PF03226">
    <property type="entry name" value="Yippee-Mis18"/>
    <property type="match status" value="1"/>
</dbReference>
<dbReference type="EMBL" id="JARVKF010000034">
    <property type="protein sequence ID" value="KAK9424702.1"/>
    <property type="molecule type" value="Genomic_DNA"/>
</dbReference>
<proteinExistence type="inferred from homology"/>
<reference evidence="6 7" key="1">
    <citation type="journal article" date="2024" name="J. Plant Pathol.">
        <title>Sequence and assembly of the genome of Seiridium unicorne, isolate CBS 538.82, causal agent of cypress canker disease.</title>
        <authorList>
            <person name="Scali E."/>
            <person name="Rocca G.D."/>
            <person name="Danti R."/>
            <person name="Garbelotto M."/>
            <person name="Barberini S."/>
            <person name="Baroncelli R."/>
            <person name="Emiliani G."/>
        </authorList>
    </citation>
    <scope>NUCLEOTIDE SEQUENCE [LARGE SCALE GENOMIC DNA]</scope>
    <source>
        <strain evidence="6 7">BM-138-508</strain>
    </source>
</reference>
<feature type="region of interest" description="Disordered" evidence="4">
    <location>
        <begin position="35"/>
        <end position="66"/>
    </location>
</feature>
<dbReference type="InterPro" id="IPR039058">
    <property type="entry name" value="Yippee_fam"/>
</dbReference>
<feature type="compositionally biased region" description="Polar residues" evidence="4">
    <location>
        <begin position="51"/>
        <end position="64"/>
    </location>
</feature>
<protein>
    <submittedName>
        <fullName evidence="6">Yippee zinc-binding/DNA-binding /Mis18, centromere assembly-domain-containing protein</fullName>
    </submittedName>
</protein>
<dbReference type="InterPro" id="IPR034751">
    <property type="entry name" value="Yippee"/>
</dbReference>
<name>A0ABR2VCQ4_9PEZI</name>
<dbReference type="PANTHER" id="PTHR13848">
    <property type="entry name" value="PROTEIN YIPPEE-LIKE CG15309-RELATED"/>
    <property type="match status" value="1"/>
</dbReference>
<accession>A0ABR2VCQ4</accession>
<sequence>MANDMDRIGPAPRFPVYLLPSFSIPFRRRRQSFISNISSGSPPNETLVPSLGSSPTDSMLSSPIESPPTPSYLTSRFSFSRAAHQVAVTPLDVTKLMQTQPDIIRCSTCSTDLAFTSQIVSKGFTGRYGRAYLVSPPDYAIARKSNADLINIRVGKPETRLLVTGSHVVADITCAICHAKVGWKYVDAKEETQRYKVGKFILETARVMDHRSWEDVTVSEMPDLSETNDTRADGDEPIVFDSEDEDECEDIFSGTWDPEVVAKRRTKKVNKRPKQTG</sequence>
<evidence type="ECO:0000313" key="6">
    <source>
        <dbReference type="EMBL" id="KAK9424702.1"/>
    </source>
</evidence>
<feature type="compositionally biased region" description="Polar residues" evidence="4">
    <location>
        <begin position="35"/>
        <end position="44"/>
    </location>
</feature>
<evidence type="ECO:0000256" key="2">
    <source>
        <dbReference type="ARBA" id="ARBA00022723"/>
    </source>
</evidence>
<keyword evidence="2" id="KW-0479">Metal-binding</keyword>
<evidence type="ECO:0000259" key="5">
    <source>
        <dbReference type="PROSITE" id="PS51792"/>
    </source>
</evidence>
<comment type="similarity">
    <text evidence="1">Belongs to the yippee family.</text>
</comment>
<evidence type="ECO:0000256" key="1">
    <source>
        <dbReference type="ARBA" id="ARBA00005613"/>
    </source>
</evidence>
<keyword evidence="7" id="KW-1185">Reference proteome</keyword>